<sequence>MVLDFLISIVKLPLCGLKLRLKSRFIETRLWLDRFCLITNTGCGGLDQIMRTGLDQ</sequence>
<dbReference type="Gramene" id="PRQ56193">
    <property type="protein sequence ID" value="PRQ56193"/>
    <property type="gene ID" value="RchiOBHm_Chr1g0333091"/>
</dbReference>
<evidence type="ECO:0000313" key="2">
    <source>
        <dbReference type="Proteomes" id="UP000238479"/>
    </source>
</evidence>
<organism evidence="1 2">
    <name type="scientific">Rosa chinensis</name>
    <name type="common">China rose</name>
    <dbReference type="NCBI Taxonomy" id="74649"/>
    <lineage>
        <taxon>Eukaryota</taxon>
        <taxon>Viridiplantae</taxon>
        <taxon>Streptophyta</taxon>
        <taxon>Embryophyta</taxon>
        <taxon>Tracheophyta</taxon>
        <taxon>Spermatophyta</taxon>
        <taxon>Magnoliopsida</taxon>
        <taxon>eudicotyledons</taxon>
        <taxon>Gunneridae</taxon>
        <taxon>Pentapetalae</taxon>
        <taxon>rosids</taxon>
        <taxon>fabids</taxon>
        <taxon>Rosales</taxon>
        <taxon>Rosaceae</taxon>
        <taxon>Rosoideae</taxon>
        <taxon>Rosoideae incertae sedis</taxon>
        <taxon>Rosa</taxon>
    </lineage>
</organism>
<reference evidence="1 2" key="1">
    <citation type="journal article" date="2018" name="Nat. Genet.">
        <title>The Rosa genome provides new insights in the design of modern roses.</title>
        <authorList>
            <person name="Bendahmane M."/>
        </authorList>
    </citation>
    <scope>NUCLEOTIDE SEQUENCE [LARGE SCALE GENOMIC DNA]</scope>
    <source>
        <strain evidence="2">cv. Old Blush</strain>
    </source>
</reference>
<protein>
    <submittedName>
        <fullName evidence="1">Uncharacterized protein</fullName>
    </submittedName>
</protein>
<evidence type="ECO:0000313" key="1">
    <source>
        <dbReference type="EMBL" id="PRQ56193.1"/>
    </source>
</evidence>
<dbReference type="EMBL" id="PDCK01000039">
    <property type="protein sequence ID" value="PRQ56193.1"/>
    <property type="molecule type" value="Genomic_DNA"/>
</dbReference>
<dbReference type="AlphaFoldDB" id="A0A2P6SBY0"/>
<comment type="caution">
    <text evidence="1">The sequence shown here is derived from an EMBL/GenBank/DDBJ whole genome shotgun (WGS) entry which is preliminary data.</text>
</comment>
<name>A0A2P6SBY0_ROSCH</name>
<keyword evidence="2" id="KW-1185">Reference proteome</keyword>
<proteinExistence type="predicted"/>
<gene>
    <name evidence="1" type="ORF">RchiOBHm_Chr1g0333091</name>
</gene>
<dbReference type="Proteomes" id="UP000238479">
    <property type="component" value="Chromosome 1"/>
</dbReference>
<accession>A0A2P6SBY0</accession>